<feature type="coiled-coil region" evidence="1">
    <location>
        <begin position="218"/>
        <end position="245"/>
    </location>
</feature>
<name>A0AAD8TLT2_LOLMU</name>
<dbReference type="InterPro" id="IPR009027">
    <property type="entry name" value="Ribosomal_bL9/RNase_H1_N"/>
</dbReference>
<keyword evidence="3" id="KW-0472">Membrane</keyword>
<feature type="transmembrane region" description="Helical" evidence="3">
    <location>
        <begin position="721"/>
        <end position="740"/>
    </location>
</feature>
<feature type="domain" description="Ribonuclease H1 N-terminal" evidence="4">
    <location>
        <begin position="668"/>
        <end position="707"/>
    </location>
</feature>
<dbReference type="Gene3D" id="3.40.970.10">
    <property type="entry name" value="Ribonuclease H1, N-terminal domain"/>
    <property type="match status" value="1"/>
</dbReference>
<accession>A0AAD8TLT2</accession>
<feature type="compositionally biased region" description="Basic and acidic residues" evidence="2">
    <location>
        <begin position="545"/>
        <end position="554"/>
    </location>
</feature>
<dbReference type="InterPro" id="IPR011320">
    <property type="entry name" value="RNase_H1_N"/>
</dbReference>
<feature type="compositionally biased region" description="Basic residues" evidence="2">
    <location>
        <begin position="155"/>
        <end position="166"/>
    </location>
</feature>
<dbReference type="PANTHER" id="PTHR33018">
    <property type="entry name" value="OS10G0338966 PROTEIN-RELATED"/>
    <property type="match status" value="1"/>
</dbReference>
<dbReference type="AlphaFoldDB" id="A0AAD8TLT2"/>
<keyword evidence="1" id="KW-0175">Coiled coil</keyword>
<evidence type="ECO:0000259" key="4">
    <source>
        <dbReference type="Pfam" id="PF01693"/>
    </source>
</evidence>
<dbReference type="EMBL" id="JAUUTY010000002">
    <property type="protein sequence ID" value="KAK1685415.1"/>
    <property type="molecule type" value="Genomic_DNA"/>
</dbReference>
<keyword evidence="3" id="KW-0812">Transmembrane</keyword>
<dbReference type="InterPro" id="IPR037056">
    <property type="entry name" value="RNase_H1_N_sf"/>
</dbReference>
<feature type="compositionally biased region" description="Low complexity" evidence="2">
    <location>
        <begin position="383"/>
        <end position="392"/>
    </location>
</feature>
<evidence type="ECO:0000256" key="3">
    <source>
        <dbReference type="SAM" id="Phobius"/>
    </source>
</evidence>
<dbReference type="Pfam" id="PF26133">
    <property type="entry name" value="DUF8039"/>
    <property type="match status" value="1"/>
</dbReference>
<evidence type="ECO:0000256" key="1">
    <source>
        <dbReference type="SAM" id="Coils"/>
    </source>
</evidence>
<comment type="caution">
    <text evidence="6">The sequence shown here is derived from an EMBL/GenBank/DDBJ whole genome shotgun (WGS) entry which is preliminary data.</text>
</comment>
<proteinExistence type="predicted"/>
<dbReference type="Pfam" id="PF01693">
    <property type="entry name" value="Cauli_VI"/>
    <property type="match status" value="1"/>
</dbReference>
<sequence>MSIWSSSPWKLHRRYKFPAPYNNLERSNPVNKLAITKMSNALSSWKSRVKAKIDKGESFESIKKGEPMLDEAEFQIFKERLDSDDAKAWTEWGRQMHELNLGAHHLGSGGYRGKIPIWEKEDEELARAGKPNPWLKITDLQVRTSSWRRPISPRPNRRPRARRSRGTRLSTALNILKERPVSKPPTSAGRVCGFGTSMKFREYYKEENSKKRRRSAMSEEDKAEVEELRKKVSMLEEKQANSMDKDEVDKLFEKKLRDFLPPQVIEGIAAWNAAGQDTPCVLLHCAPGGELKDVATGMIIQPKSTTLHTVAMDANVLKVTLGRVLPGCEDMDPQYSPREPTSTRLENCHGYTMVWPKTQIRLGGRSGASSIIRQPIVRRLARRAAPPSSPTTSRHKKLLGESLPQPPPAEPKGKAAPLSPIPSPNEDDIDDDGPVDVDAYLNTGADIDDLYMAGADEEAYRVRDEPAGPPKATKQRLVFRGFSQETPPAADTQEPTAANIFSPNTLINKVNEQFEASGPVAPKKPRKRPSKNKEKSASQPPPTIRHRDSMDKDPNYPVFPVRVPRDVGFVTDVPADIFFIAYEDIFKLFHARRLDYNLVRLFALNLAMKIKRESIPDVAIADPYYMRESQLNLSAVRVRASLYLQKCFLDNKRKDNILLAYFPKMPTYVVYKGRVPGVYEEWQDCLEQVHKFSGNSYKGYATREEAVAQWRAHVGKKKNRLKFLVPLLLTATAVVLYFTLV</sequence>
<organism evidence="6 7">
    <name type="scientific">Lolium multiflorum</name>
    <name type="common">Italian ryegrass</name>
    <name type="synonym">Lolium perenne subsp. multiflorum</name>
    <dbReference type="NCBI Taxonomy" id="4521"/>
    <lineage>
        <taxon>Eukaryota</taxon>
        <taxon>Viridiplantae</taxon>
        <taxon>Streptophyta</taxon>
        <taxon>Embryophyta</taxon>
        <taxon>Tracheophyta</taxon>
        <taxon>Spermatophyta</taxon>
        <taxon>Magnoliopsida</taxon>
        <taxon>Liliopsida</taxon>
        <taxon>Poales</taxon>
        <taxon>Poaceae</taxon>
        <taxon>BOP clade</taxon>
        <taxon>Pooideae</taxon>
        <taxon>Poodae</taxon>
        <taxon>Poeae</taxon>
        <taxon>Poeae Chloroplast Group 2 (Poeae type)</taxon>
        <taxon>Loliodinae</taxon>
        <taxon>Loliinae</taxon>
        <taxon>Lolium</taxon>
    </lineage>
</organism>
<dbReference type="SUPFAM" id="SSF55658">
    <property type="entry name" value="L9 N-domain-like"/>
    <property type="match status" value="1"/>
</dbReference>
<evidence type="ECO:0000259" key="5">
    <source>
        <dbReference type="Pfam" id="PF26133"/>
    </source>
</evidence>
<protein>
    <submittedName>
        <fullName evidence="6">Uncharacterized protein</fullName>
    </submittedName>
</protein>
<dbReference type="Proteomes" id="UP001231189">
    <property type="component" value="Unassembled WGS sequence"/>
</dbReference>
<evidence type="ECO:0000313" key="6">
    <source>
        <dbReference type="EMBL" id="KAK1685415.1"/>
    </source>
</evidence>
<evidence type="ECO:0000313" key="7">
    <source>
        <dbReference type="Proteomes" id="UP001231189"/>
    </source>
</evidence>
<keyword evidence="7" id="KW-1185">Reference proteome</keyword>
<dbReference type="PANTHER" id="PTHR33018:SF34">
    <property type="entry name" value="OS02G0472350 PROTEIN"/>
    <property type="match status" value="1"/>
</dbReference>
<feature type="region of interest" description="Disordered" evidence="2">
    <location>
        <begin position="147"/>
        <end position="168"/>
    </location>
</feature>
<feature type="domain" description="DUF8039" evidence="5">
    <location>
        <begin position="277"/>
        <end position="362"/>
    </location>
</feature>
<feature type="region of interest" description="Disordered" evidence="2">
    <location>
        <begin position="378"/>
        <end position="439"/>
    </location>
</feature>
<keyword evidence="3" id="KW-1133">Transmembrane helix</keyword>
<feature type="compositionally biased region" description="Acidic residues" evidence="2">
    <location>
        <begin position="425"/>
        <end position="435"/>
    </location>
</feature>
<reference evidence="6" key="1">
    <citation type="submission" date="2023-07" db="EMBL/GenBank/DDBJ databases">
        <title>A chromosome-level genome assembly of Lolium multiflorum.</title>
        <authorList>
            <person name="Chen Y."/>
            <person name="Copetti D."/>
            <person name="Kolliker R."/>
            <person name="Studer B."/>
        </authorList>
    </citation>
    <scope>NUCLEOTIDE SEQUENCE</scope>
    <source>
        <strain evidence="6">02402/16</strain>
        <tissue evidence="6">Leaf</tissue>
    </source>
</reference>
<evidence type="ECO:0000256" key="2">
    <source>
        <dbReference type="SAM" id="MobiDB-lite"/>
    </source>
</evidence>
<gene>
    <name evidence="6" type="ORF">QYE76_046263</name>
</gene>
<dbReference type="InterPro" id="IPR058352">
    <property type="entry name" value="DUF8039"/>
</dbReference>
<feature type="region of interest" description="Disordered" evidence="2">
    <location>
        <begin position="514"/>
        <end position="556"/>
    </location>
</feature>